<evidence type="ECO:0000256" key="1">
    <source>
        <dbReference type="ARBA" id="ARBA00004496"/>
    </source>
</evidence>
<name>A0A452IPE4_9SAUR</name>
<dbReference type="PANTHER" id="PTHR45690:SF19">
    <property type="entry name" value="NACHT, LRR AND PYD DOMAINS-CONTAINING PROTEIN 3"/>
    <property type="match status" value="1"/>
</dbReference>
<dbReference type="InterPro" id="IPR050637">
    <property type="entry name" value="NLRP_innate_immun_reg"/>
</dbReference>
<protein>
    <submittedName>
        <fullName evidence="4">Uncharacterized protein</fullName>
    </submittedName>
</protein>
<evidence type="ECO:0000313" key="4">
    <source>
        <dbReference type="Ensembl" id="ENSGAGP00000029799.1"/>
    </source>
</evidence>
<dbReference type="SMART" id="SM00368">
    <property type="entry name" value="LRR_RI"/>
    <property type="match status" value="10"/>
</dbReference>
<dbReference type="SUPFAM" id="SSF52047">
    <property type="entry name" value="RNI-like"/>
    <property type="match status" value="2"/>
</dbReference>
<dbReference type="STRING" id="38772.ENSGAGP00000029799"/>
<dbReference type="Gene3D" id="3.80.10.10">
    <property type="entry name" value="Ribonuclease Inhibitor"/>
    <property type="match status" value="2"/>
</dbReference>
<dbReference type="AlphaFoldDB" id="A0A452IPE4"/>
<reference evidence="4" key="2">
    <citation type="submission" date="2025-08" db="UniProtKB">
        <authorList>
            <consortium name="Ensembl"/>
        </authorList>
    </citation>
    <scope>IDENTIFICATION</scope>
</reference>
<comment type="subcellular location">
    <subcellularLocation>
        <location evidence="1">Cytoplasm</location>
    </subcellularLocation>
</comment>
<evidence type="ECO:0000256" key="2">
    <source>
        <dbReference type="ARBA" id="ARBA00022490"/>
    </source>
</evidence>
<accession>A0A452IPE4</accession>
<dbReference type="GO" id="GO:0005737">
    <property type="term" value="C:cytoplasm"/>
    <property type="evidence" value="ECO:0007669"/>
    <property type="project" value="UniProtKB-SubCell"/>
</dbReference>
<dbReference type="Proteomes" id="UP000291020">
    <property type="component" value="Unassembled WGS sequence"/>
</dbReference>
<evidence type="ECO:0000313" key="5">
    <source>
        <dbReference type="Proteomes" id="UP000291020"/>
    </source>
</evidence>
<reference evidence="4" key="3">
    <citation type="submission" date="2025-09" db="UniProtKB">
        <authorList>
            <consortium name="Ensembl"/>
        </authorList>
    </citation>
    <scope>IDENTIFICATION</scope>
</reference>
<dbReference type="InterPro" id="IPR001611">
    <property type="entry name" value="Leu-rich_rpt"/>
</dbReference>
<proteinExistence type="predicted"/>
<reference evidence="5" key="1">
    <citation type="journal article" date="2017" name="PLoS ONE">
        <title>The Agassiz's desert tortoise genome provides a resource for the conservation of a threatened species.</title>
        <authorList>
            <person name="Tollis M."/>
            <person name="DeNardo D.F."/>
            <person name="Cornelius J.A."/>
            <person name="Dolby G.A."/>
            <person name="Edwards T."/>
            <person name="Henen B.T."/>
            <person name="Karl A.E."/>
            <person name="Murphy R.W."/>
            <person name="Kusumi K."/>
        </authorList>
    </citation>
    <scope>NUCLEOTIDE SEQUENCE [LARGE SCALE GENOMIC DNA]</scope>
</reference>
<dbReference type="PANTHER" id="PTHR45690">
    <property type="entry name" value="NACHT, LRR AND PYD DOMAINS-CONTAINING PROTEIN 12"/>
    <property type="match status" value="1"/>
</dbReference>
<keyword evidence="5" id="KW-1185">Reference proteome</keyword>
<dbReference type="CDD" id="cd00116">
    <property type="entry name" value="LRR_RI"/>
    <property type="match status" value="1"/>
</dbReference>
<dbReference type="Pfam" id="PF13516">
    <property type="entry name" value="LRR_6"/>
    <property type="match status" value="5"/>
</dbReference>
<sequence length="433" mass="46982">MHTGFIDTKTTKLQKEGSVTALSEMNTDPFMEGDGYCSLCNLCRLWQCSLTAACCGDLAAALSTNQSLTELELSGNELGDSGIKVLCEGLKHPSCKLQKLMVWDCHLTNACCGDLSSLLSTNQSLRKLNLNINNLSYSGVKLLCEGLKHPNCKLEKLELWQCSLTAACCGDLAAALSTNQSVTELELSGNKLGDSGIKVLCEGLKHPRCKLQKLEQLDIQSLNCVHRQLGSYMKTHFLQEKASNIGTVPIKSGHLVTPLSVHCAHLHLCRVWDCHLTDACCGALSSLLSTNQSLRELNLSSNKLSYSGVKLLCEGLKHPNCQLQKLDYQKEGSVTALSEVNTDPFMEGDGYCSLCSLCRLWQCRLTAACCGDLAAALSTNQSVTELELSGNKLGDSGIKVLCEGLKHPRCKLQKLVVYWASSHLETGLACMAQ</sequence>
<evidence type="ECO:0000256" key="3">
    <source>
        <dbReference type="ARBA" id="ARBA00022737"/>
    </source>
</evidence>
<keyword evidence="3" id="KW-0677">Repeat</keyword>
<organism evidence="4 5">
    <name type="scientific">Gopherus agassizii</name>
    <name type="common">Agassiz's desert tortoise</name>
    <dbReference type="NCBI Taxonomy" id="38772"/>
    <lineage>
        <taxon>Eukaryota</taxon>
        <taxon>Metazoa</taxon>
        <taxon>Chordata</taxon>
        <taxon>Craniata</taxon>
        <taxon>Vertebrata</taxon>
        <taxon>Euteleostomi</taxon>
        <taxon>Archelosauria</taxon>
        <taxon>Testudinata</taxon>
        <taxon>Testudines</taxon>
        <taxon>Cryptodira</taxon>
        <taxon>Durocryptodira</taxon>
        <taxon>Testudinoidea</taxon>
        <taxon>Testudinidae</taxon>
        <taxon>Gopherus</taxon>
    </lineage>
</organism>
<keyword evidence="2" id="KW-0963">Cytoplasm</keyword>
<dbReference type="Ensembl" id="ENSGAGT00000033837.1">
    <property type="protein sequence ID" value="ENSGAGP00000029799.1"/>
    <property type="gene ID" value="ENSGAGG00000021517.1"/>
</dbReference>
<dbReference type="InterPro" id="IPR032675">
    <property type="entry name" value="LRR_dom_sf"/>
</dbReference>